<proteinExistence type="predicted"/>
<reference evidence="2" key="1">
    <citation type="journal article" date="2018" name="Nat. Genet.">
        <title>Extensive intraspecific gene order and gene structural variations between Mo17 and other maize genomes.</title>
        <authorList>
            <person name="Sun S."/>
            <person name="Zhou Y."/>
            <person name="Chen J."/>
            <person name="Shi J."/>
            <person name="Zhao H."/>
            <person name="Zhao H."/>
            <person name="Song W."/>
            <person name="Zhang M."/>
            <person name="Cui Y."/>
            <person name="Dong X."/>
            <person name="Liu H."/>
            <person name="Ma X."/>
            <person name="Jiao Y."/>
            <person name="Wang B."/>
            <person name="Wei X."/>
            <person name="Stein J.C."/>
            <person name="Glaubitz J.C."/>
            <person name="Lu F."/>
            <person name="Yu G."/>
            <person name="Liang C."/>
            <person name="Fengler K."/>
            <person name="Li B."/>
            <person name="Rafalski A."/>
            <person name="Schnable P.S."/>
            <person name="Ware D.H."/>
            <person name="Buckler E.S."/>
            <person name="Lai J."/>
        </authorList>
    </citation>
    <scope>NUCLEOTIDE SEQUENCE [LARGE SCALE GENOMIC DNA]</scope>
    <source>
        <tissue evidence="2">Seedling</tissue>
    </source>
</reference>
<organism evidence="2">
    <name type="scientific">Zea mays</name>
    <name type="common">Maize</name>
    <dbReference type="NCBI Taxonomy" id="4577"/>
    <lineage>
        <taxon>Eukaryota</taxon>
        <taxon>Viridiplantae</taxon>
        <taxon>Streptophyta</taxon>
        <taxon>Embryophyta</taxon>
        <taxon>Tracheophyta</taxon>
        <taxon>Spermatophyta</taxon>
        <taxon>Magnoliopsida</taxon>
        <taxon>Liliopsida</taxon>
        <taxon>Poales</taxon>
        <taxon>Poaceae</taxon>
        <taxon>PACMAD clade</taxon>
        <taxon>Panicoideae</taxon>
        <taxon>Andropogonodae</taxon>
        <taxon>Andropogoneae</taxon>
        <taxon>Tripsacinae</taxon>
        <taxon>Zea</taxon>
    </lineage>
</organism>
<gene>
    <name evidence="2" type="ORF">Zm00014a_038553</name>
</gene>
<accession>A0A3L6ECQ7</accession>
<protein>
    <submittedName>
        <fullName evidence="2">Uncharacterized protein</fullName>
    </submittedName>
</protein>
<feature type="chain" id="PRO_5018272662" evidence="1">
    <location>
        <begin position="34"/>
        <end position="119"/>
    </location>
</feature>
<dbReference type="EMBL" id="NCVQ01000007">
    <property type="protein sequence ID" value="PWZ17427.1"/>
    <property type="molecule type" value="Genomic_DNA"/>
</dbReference>
<dbReference type="ExpressionAtlas" id="A0A3L6ECQ7">
    <property type="expression patterns" value="baseline and differential"/>
</dbReference>
<feature type="signal peptide" evidence="1">
    <location>
        <begin position="1"/>
        <end position="33"/>
    </location>
</feature>
<name>A0A3L6ECQ7_MAIZE</name>
<evidence type="ECO:0000256" key="1">
    <source>
        <dbReference type="SAM" id="SignalP"/>
    </source>
</evidence>
<evidence type="ECO:0000313" key="2">
    <source>
        <dbReference type="EMBL" id="PWZ17427.1"/>
    </source>
</evidence>
<dbReference type="AlphaFoldDB" id="A0A3L6ECQ7"/>
<dbReference type="Proteomes" id="UP000251960">
    <property type="component" value="Chromosome 6"/>
</dbReference>
<comment type="caution">
    <text evidence="2">The sequence shown here is derived from an EMBL/GenBank/DDBJ whole genome shotgun (WGS) entry which is preliminary data.</text>
</comment>
<sequence length="119" mass="12543">MAWPWSPPPRQTARFVVAVVLLLAAAPWPRAAAQAGYHVVSVSGTGCQLSARLELTGAGQRAELGPDVRRLSLTARQVCSFFLSGLITNPSTTSACFHAVGCLIIQSSASYFVVRISAA</sequence>
<keyword evidence="1" id="KW-0732">Signal</keyword>